<accession>A0A0E0Y7Y6</accession>
<protein>
    <submittedName>
        <fullName evidence="2">Protein YafA</fullName>
    </submittedName>
</protein>
<feature type="transmembrane region" description="Helical" evidence="1">
    <location>
        <begin position="26"/>
        <end position="45"/>
    </location>
</feature>
<feature type="transmembrane region" description="Helical" evidence="1">
    <location>
        <begin position="51"/>
        <end position="73"/>
    </location>
</feature>
<dbReference type="RefSeq" id="WP_000045395.1">
    <property type="nucleotide sequence ID" value="NC_018659.1"/>
</dbReference>
<name>A0A0E0Y7Y6_ECO1C</name>
<sequence>MSKSGAEKIQFILNNHEQAYRRLKPVYTFLELASWISVVLLIIYLSGKNHVLTAAFLCFAWTAFWVLFLLHYFPKVFFILDRQSLLNLMEATKDSPDVKQELLNRLFSGKRMTGRDEMDICRLLRKNEEEKIRQSELNIIRNFIDEQQLTNSDIPKKSTVSNEDKKGIR</sequence>
<keyword evidence="1" id="KW-1133">Transmembrane helix</keyword>
<dbReference type="PATRIC" id="fig|1133852.3.peg.5333"/>
<geneLocation type="plasmid" evidence="2 3">
    <name>pESBL-EA11</name>
</geneLocation>
<evidence type="ECO:0000313" key="2">
    <source>
        <dbReference type="EMBL" id="AFS76949.1"/>
    </source>
</evidence>
<evidence type="ECO:0000256" key="1">
    <source>
        <dbReference type="SAM" id="Phobius"/>
    </source>
</evidence>
<reference evidence="2 3" key="1">
    <citation type="journal article" date="2012" name="PLoS ONE">
        <title>Genomic comparison of Escherichia coli O104:H4 isolates from 2009 and 2011 reveals plasmid, and prophage heterogeneity, including Shiga toxin encoding phage stx2.</title>
        <authorList>
            <consortium name="Threat Characterization Consortium"/>
            <person name="Ahmed S.A."/>
            <person name="Awosika J."/>
            <person name="Baldwin C."/>
            <person name="Bishop-Lilly K.A."/>
            <person name="Biswas B."/>
            <person name="Broomall S."/>
            <person name="Chain P.S."/>
            <person name="Chertkov O."/>
            <person name="Chokoshvili O."/>
            <person name="Coyne S."/>
            <person name="Davenport K."/>
            <person name="Detter J.C."/>
            <person name="Dorman W."/>
            <person name="Erkkila T.H."/>
            <person name="Folster J.P."/>
            <person name="Frey K.G."/>
            <person name="George M."/>
            <person name="Gleasner C."/>
            <person name="Henry M."/>
            <person name="Hill K.K."/>
            <person name="Hubbard K."/>
            <person name="Insalaco J."/>
            <person name="Johnson S."/>
            <person name="Kitzmiller A."/>
            <person name="Krepps M."/>
            <person name="Lo C.C."/>
            <person name="Luu T."/>
            <person name="McNew L.A."/>
            <person name="Minogue T."/>
            <person name="Munk C.A."/>
            <person name="Osborne B."/>
            <person name="Patel M."/>
            <person name="Reitenga K.G."/>
            <person name="Rosenzweig C.N."/>
            <person name="Shea A."/>
            <person name="Shen X."/>
            <person name="Strockbine N."/>
            <person name="Tarr C."/>
            <person name="Teshima H."/>
            <person name="van Gieson E."/>
            <person name="Verratti K."/>
            <person name="Wolcott M."/>
            <person name="Xie G."/>
            <person name="Sozhamannan S."/>
            <person name="Gibbons H.S."/>
        </authorList>
    </citation>
    <scope>NUCLEOTIDE SEQUENCE [LARGE SCALE GENOMIC DNA]</scope>
    <source>
        <strain evidence="2 3">2011C-3493</strain>
        <plasmid evidence="3">Plasmid pESBL-EA11</plasmid>
    </source>
</reference>
<evidence type="ECO:0000313" key="3">
    <source>
        <dbReference type="Proteomes" id="UP000006167"/>
    </source>
</evidence>
<dbReference type="AlphaFoldDB" id="A0A0E0Y7Y6"/>
<organism evidence="2 3">
    <name type="scientific">Escherichia coli O104:H4 (strain 2011C-3493)</name>
    <dbReference type="NCBI Taxonomy" id="1133852"/>
    <lineage>
        <taxon>Bacteria</taxon>
        <taxon>Pseudomonadati</taxon>
        <taxon>Pseudomonadota</taxon>
        <taxon>Gammaproteobacteria</taxon>
        <taxon>Enterobacterales</taxon>
        <taxon>Enterobacteriaceae</taxon>
        <taxon>Escherichia</taxon>
    </lineage>
</organism>
<dbReference type="KEGG" id="esl:O3K_25762"/>
<keyword evidence="1" id="KW-0812">Transmembrane</keyword>
<gene>
    <name evidence="2" type="ordered locus">O3K_25762</name>
</gene>
<proteinExistence type="predicted"/>
<dbReference type="HOGENOM" id="CLU_134944_0_0_6"/>
<dbReference type="EMBL" id="CP003290">
    <property type="protein sequence ID" value="AFS76949.1"/>
    <property type="molecule type" value="Genomic_DNA"/>
</dbReference>
<keyword evidence="1" id="KW-0472">Membrane</keyword>
<keyword evidence="2" id="KW-0614">Plasmid</keyword>
<dbReference type="Proteomes" id="UP000006167">
    <property type="component" value="Plasmid pESBL-EA11"/>
</dbReference>